<dbReference type="InParanoid" id="A0A1Y1UGZ5"/>
<feature type="compositionally biased region" description="Polar residues" evidence="9">
    <location>
        <begin position="608"/>
        <end position="626"/>
    </location>
</feature>
<feature type="compositionally biased region" description="Polar residues" evidence="9">
    <location>
        <begin position="391"/>
        <end position="402"/>
    </location>
</feature>
<dbReference type="PRINTS" id="PR00619">
    <property type="entry name" value="GATAZNFINGER"/>
</dbReference>
<evidence type="ECO:0000256" key="1">
    <source>
        <dbReference type="ARBA" id="ARBA00004123"/>
    </source>
</evidence>
<dbReference type="PANTHER" id="PTHR10071">
    <property type="entry name" value="TRANSCRIPTION FACTOR GATA FAMILY MEMBER"/>
    <property type="match status" value="1"/>
</dbReference>
<dbReference type="InterPro" id="IPR013088">
    <property type="entry name" value="Znf_NHR/GATA"/>
</dbReference>
<dbReference type="GO" id="GO:0000981">
    <property type="term" value="F:DNA-binding transcription factor activity, RNA polymerase II-specific"/>
    <property type="evidence" value="ECO:0007669"/>
    <property type="project" value="TreeGrafter"/>
</dbReference>
<dbReference type="InterPro" id="IPR039355">
    <property type="entry name" value="Transcription_factor_GATA"/>
</dbReference>
<dbReference type="PANTHER" id="PTHR10071:SF281">
    <property type="entry name" value="BOX A-BINDING FACTOR-RELATED"/>
    <property type="match status" value="1"/>
</dbReference>
<comment type="caution">
    <text evidence="11">The sequence shown here is derived from an EMBL/GenBank/DDBJ whole genome shotgun (WGS) entry which is preliminary data.</text>
</comment>
<feature type="region of interest" description="Disordered" evidence="9">
    <location>
        <begin position="206"/>
        <end position="343"/>
    </location>
</feature>
<dbReference type="GO" id="GO:0000978">
    <property type="term" value="F:RNA polymerase II cis-regulatory region sequence-specific DNA binding"/>
    <property type="evidence" value="ECO:0007669"/>
    <property type="project" value="TreeGrafter"/>
</dbReference>
<dbReference type="Pfam" id="PF08550">
    <property type="entry name" value="GATA_AreA"/>
    <property type="match status" value="1"/>
</dbReference>
<feature type="region of interest" description="Disordered" evidence="9">
    <location>
        <begin position="131"/>
        <end position="191"/>
    </location>
</feature>
<gene>
    <name evidence="11" type="ORF">BD324DRAFT_466949</name>
</gene>
<dbReference type="SUPFAM" id="SSF57716">
    <property type="entry name" value="Glucocorticoid receptor-like (DNA-binding domain)"/>
    <property type="match status" value="1"/>
</dbReference>
<accession>A0A1Y1UGZ5</accession>
<feature type="region of interest" description="Disordered" evidence="9">
    <location>
        <begin position="718"/>
        <end position="750"/>
    </location>
</feature>
<keyword evidence="12" id="KW-1185">Reference proteome</keyword>
<keyword evidence="7" id="KW-0539">Nucleus</keyword>
<feature type="compositionally biased region" description="Polar residues" evidence="9">
    <location>
        <begin position="68"/>
        <end position="83"/>
    </location>
</feature>
<feature type="compositionally biased region" description="Polar residues" evidence="9">
    <location>
        <begin position="312"/>
        <end position="336"/>
    </location>
</feature>
<dbReference type="GO" id="GO:0005634">
    <property type="term" value="C:nucleus"/>
    <property type="evidence" value="ECO:0007669"/>
    <property type="project" value="UniProtKB-SubCell"/>
</dbReference>
<evidence type="ECO:0000256" key="3">
    <source>
        <dbReference type="ARBA" id="ARBA00022771"/>
    </source>
</evidence>
<feature type="compositionally biased region" description="Low complexity" evidence="9">
    <location>
        <begin position="869"/>
        <end position="879"/>
    </location>
</feature>
<feature type="compositionally biased region" description="Pro residues" evidence="9">
    <location>
        <begin position="210"/>
        <end position="225"/>
    </location>
</feature>
<dbReference type="GO" id="GO:0008270">
    <property type="term" value="F:zinc ion binding"/>
    <property type="evidence" value="ECO:0007669"/>
    <property type="project" value="UniProtKB-KW"/>
</dbReference>
<keyword evidence="2" id="KW-0479">Metal-binding</keyword>
<evidence type="ECO:0000256" key="8">
    <source>
        <dbReference type="PROSITE-ProRule" id="PRU00094"/>
    </source>
</evidence>
<feature type="region of interest" description="Disordered" evidence="9">
    <location>
        <begin position="848"/>
        <end position="941"/>
    </location>
</feature>
<feature type="domain" description="GATA-type" evidence="10">
    <location>
        <begin position="934"/>
        <end position="987"/>
    </location>
</feature>
<dbReference type="GeneID" id="33554673"/>
<feature type="compositionally biased region" description="Pro residues" evidence="9">
    <location>
        <begin position="51"/>
        <end position="66"/>
    </location>
</feature>
<dbReference type="SMART" id="SM00401">
    <property type="entry name" value="ZnF_GATA"/>
    <property type="match status" value="1"/>
</dbReference>
<evidence type="ECO:0000256" key="9">
    <source>
        <dbReference type="SAM" id="MobiDB-lite"/>
    </source>
</evidence>
<dbReference type="RefSeq" id="XP_021870843.1">
    <property type="nucleotide sequence ID" value="XM_022012865.1"/>
</dbReference>
<keyword evidence="4" id="KW-0862">Zinc</keyword>
<organism evidence="11 12">
    <name type="scientific">Kockovaella imperatae</name>
    <dbReference type="NCBI Taxonomy" id="4999"/>
    <lineage>
        <taxon>Eukaryota</taxon>
        <taxon>Fungi</taxon>
        <taxon>Dikarya</taxon>
        <taxon>Basidiomycota</taxon>
        <taxon>Agaricomycotina</taxon>
        <taxon>Tremellomycetes</taxon>
        <taxon>Tremellales</taxon>
        <taxon>Cuniculitremaceae</taxon>
        <taxon>Kockovaella</taxon>
    </lineage>
</organism>
<keyword evidence="6" id="KW-0804">Transcription</keyword>
<feature type="region of interest" description="Disordered" evidence="9">
    <location>
        <begin position="385"/>
        <end position="469"/>
    </location>
</feature>
<dbReference type="Pfam" id="PF00320">
    <property type="entry name" value="GATA"/>
    <property type="match status" value="1"/>
</dbReference>
<dbReference type="AlphaFoldDB" id="A0A1Y1UGZ5"/>
<dbReference type="Gene3D" id="3.30.50.10">
    <property type="entry name" value="Erythroid Transcription Factor GATA-1, subunit A"/>
    <property type="match status" value="1"/>
</dbReference>
<evidence type="ECO:0000256" key="7">
    <source>
        <dbReference type="ARBA" id="ARBA00023242"/>
    </source>
</evidence>
<dbReference type="GO" id="GO:0045944">
    <property type="term" value="P:positive regulation of transcription by RNA polymerase II"/>
    <property type="evidence" value="ECO:0007669"/>
    <property type="project" value="TreeGrafter"/>
</dbReference>
<comment type="subcellular location">
    <subcellularLocation>
        <location evidence="1">Nucleus</location>
    </subcellularLocation>
</comment>
<dbReference type="CDD" id="cd00202">
    <property type="entry name" value="ZnF_GATA"/>
    <property type="match status" value="1"/>
</dbReference>
<protein>
    <recommendedName>
        <fullName evidence="10">GATA-type domain-containing protein</fullName>
    </recommendedName>
</protein>
<keyword evidence="3 8" id="KW-0863">Zinc-finger</keyword>
<dbReference type="Proteomes" id="UP000193218">
    <property type="component" value="Unassembled WGS sequence"/>
</dbReference>
<dbReference type="FunFam" id="3.30.50.10:FF:000007">
    <property type="entry name" value="Nitrogen regulatory AreA, N-terminal"/>
    <property type="match status" value="1"/>
</dbReference>
<dbReference type="STRING" id="4999.A0A1Y1UGZ5"/>
<evidence type="ECO:0000313" key="12">
    <source>
        <dbReference type="Proteomes" id="UP000193218"/>
    </source>
</evidence>
<feature type="region of interest" description="Disordered" evidence="9">
    <location>
        <begin position="608"/>
        <end position="628"/>
    </location>
</feature>
<reference evidence="11 12" key="1">
    <citation type="submission" date="2017-03" db="EMBL/GenBank/DDBJ databases">
        <title>Widespread Adenine N6-methylation of Active Genes in Fungi.</title>
        <authorList>
            <consortium name="DOE Joint Genome Institute"/>
            <person name="Mondo S.J."/>
            <person name="Dannebaum R.O."/>
            <person name="Kuo R.C."/>
            <person name="Louie K.B."/>
            <person name="Bewick A.J."/>
            <person name="Labutti K."/>
            <person name="Haridas S."/>
            <person name="Kuo A."/>
            <person name="Salamov A."/>
            <person name="Ahrendt S.R."/>
            <person name="Lau R."/>
            <person name="Bowen B.P."/>
            <person name="Lipzen A."/>
            <person name="Sullivan W."/>
            <person name="Andreopoulos W.B."/>
            <person name="Clum A."/>
            <person name="Lindquist E."/>
            <person name="Daum C."/>
            <person name="Northen T.R."/>
            <person name="Ramamoorthy G."/>
            <person name="Schmitz R.J."/>
            <person name="Gryganskyi A."/>
            <person name="Culley D."/>
            <person name="Magnuson J."/>
            <person name="James T.Y."/>
            <person name="O'Malley M.A."/>
            <person name="Stajich J.E."/>
            <person name="Spatafora J.W."/>
            <person name="Visel A."/>
            <person name="Grigoriev I.V."/>
        </authorList>
    </citation>
    <scope>NUCLEOTIDE SEQUENCE [LARGE SCALE GENOMIC DNA]</scope>
    <source>
        <strain evidence="11 12">NRRL Y-17943</strain>
    </source>
</reference>
<feature type="compositionally biased region" description="Polar residues" evidence="9">
    <location>
        <begin position="159"/>
        <end position="180"/>
    </location>
</feature>
<sequence length="1020" mass="108932">MEKPTWKTGPGSKKGPFTVDSGGGGGQATTRQQPTLPANVDSNHVRRPTPRDVPPPMRRSNPPTPNMSPSGSRMGSMNVGSSSRSREGSIYFPDQASIATNSAPVTPFDLALASSAASSGGLYYTPAQASPLSSSFPVVSKPHPLSGSTTPLDPPPSSWYFQNAQPPSAGGNQDWMNTQLAPPPLEDPGLDPSVFEALAELVRSQSTVPVPAPAPVPAPPPPPPMQQQLAPGLFPQGSAESMLSRLMAQKQTEQYVPPPNHNQFPMAPTWPAAPAQTAQTTPSSVPSYASSSTLSNSFKTPFAPQRAEAPTLPSSAHPSPRSFHNSPASSAGPSSVQAQPNLLANLPPIPAGFSLEQLSQFGSAGLEMAIRVGMGIGMSLGQQAQQAQQAFSTQPSSIADTTPSSVASPPKPRPPPKSSNIVSDILNDQLFKKATTPLSRPMSRRPSRERGGSPVLTSALSPEEAAKKDPLATQVWKAYAQNRENLPNGARMENLTWRLMHLTLKKQEDAAAAQSIKTEDEETDELKALPEQERGRSKGKSRVVGFGDKSDSMEMDWRAQSRSRSRMAMDWRAQSRSRSRPAFTGNRSALVAGDEAHAHNLLAQTMPSTAPSASWSQSTITPSSIKPQMPNVAPSTMPVTNAFPSADLFASSAPVDQVEFGDQLQQLMLSMTSNPLHIAPTLPGISGPGLYSQTEENYHPQYGYLPRRVRKTSFDHTLRPTEEDLMPPPANPRKRHAEASPHRRAGSDFPSANFTFNYPSSYDNLFDMAGSASVADSWTSAPASTVPSTYNSPAPTLDPATAVELANQVANQSTESPFDFQQLMHMYLNANATASPFTHINPSQILGSIPPHLLPNGGEPSPASPPVSSPSVQPTPQASVRPLPKVLGGKPVEVKRPPPRSNSSPNLQGLRALSKAASPEAPSDDSPGSIMHPEGSGTMCSNCQSTVTPLWRRDAEGHPLCNACGLFYKLHGVVRPLSLKTDVIKKRWGKFNDLMADIQESNVQSQRHPFSSELDQVKVD</sequence>
<dbReference type="OrthoDB" id="515401at2759"/>
<evidence type="ECO:0000256" key="4">
    <source>
        <dbReference type="ARBA" id="ARBA00022833"/>
    </source>
</evidence>
<evidence type="ECO:0000259" key="10">
    <source>
        <dbReference type="PROSITE" id="PS50114"/>
    </source>
</evidence>
<feature type="compositionally biased region" description="Polar residues" evidence="9">
    <location>
        <begin position="28"/>
        <end position="42"/>
    </location>
</feature>
<dbReference type="GO" id="GO:0000122">
    <property type="term" value="P:negative regulation of transcription by RNA polymerase II"/>
    <property type="evidence" value="ECO:0007669"/>
    <property type="project" value="TreeGrafter"/>
</dbReference>
<feature type="region of interest" description="Disordered" evidence="9">
    <location>
        <begin position="1"/>
        <end position="88"/>
    </location>
</feature>
<dbReference type="PROSITE" id="PS00344">
    <property type="entry name" value="GATA_ZN_FINGER_1"/>
    <property type="match status" value="1"/>
</dbReference>
<evidence type="ECO:0000256" key="2">
    <source>
        <dbReference type="ARBA" id="ARBA00022723"/>
    </source>
</evidence>
<proteinExistence type="predicted"/>
<dbReference type="InterPro" id="IPR000679">
    <property type="entry name" value="Znf_GATA"/>
</dbReference>
<dbReference type="EMBL" id="NBSH01000007">
    <property type="protein sequence ID" value="ORX36774.1"/>
    <property type="molecule type" value="Genomic_DNA"/>
</dbReference>
<evidence type="ECO:0000313" key="11">
    <source>
        <dbReference type="EMBL" id="ORX36774.1"/>
    </source>
</evidence>
<keyword evidence="5" id="KW-0805">Transcription regulation</keyword>
<evidence type="ECO:0000256" key="5">
    <source>
        <dbReference type="ARBA" id="ARBA00023015"/>
    </source>
</evidence>
<dbReference type="InterPro" id="IPR013860">
    <property type="entry name" value="AreA_GATA"/>
</dbReference>
<evidence type="ECO:0000256" key="6">
    <source>
        <dbReference type="ARBA" id="ARBA00023163"/>
    </source>
</evidence>
<dbReference type="PROSITE" id="PS50114">
    <property type="entry name" value="GATA_ZN_FINGER_2"/>
    <property type="match status" value="1"/>
</dbReference>
<feature type="compositionally biased region" description="Low complexity" evidence="9">
    <location>
        <begin position="267"/>
        <end position="295"/>
    </location>
</feature>
<name>A0A1Y1UGZ5_9TREE</name>